<dbReference type="Gene3D" id="3.10.290.20">
    <property type="entry name" value="Ubiquitin-like 2 activating enzyme e1b. Chain: B, domain 3"/>
    <property type="match status" value="1"/>
</dbReference>
<dbReference type="InterPro" id="IPR035985">
    <property type="entry name" value="Ubiquitin-activating_enz"/>
</dbReference>
<dbReference type="EC" id="6.2.1.64" evidence="8 10"/>
<keyword evidence="13" id="KW-1185">Reference proteome</keyword>
<protein>
    <recommendedName>
        <fullName evidence="3 10">NEDD8-activating enzyme E1 catalytic subunit</fullName>
        <ecNumber evidence="8 10">6.2.1.64</ecNumber>
    </recommendedName>
</protein>
<dbReference type="EMBL" id="JAWCUI010000002">
    <property type="protein sequence ID" value="KAL1903061.1"/>
    <property type="molecule type" value="Genomic_DNA"/>
</dbReference>
<dbReference type="SMART" id="SM01181">
    <property type="entry name" value="E2_bind"/>
    <property type="match status" value="1"/>
</dbReference>
<evidence type="ECO:0000256" key="2">
    <source>
        <dbReference type="ARBA" id="ARBA00006310"/>
    </source>
</evidence>
<evidence type="ECO:0000256" key="3">
    <source>
        <dbReference type="ARBA" id="ARBA00015203"/>
    </source>
</evidence>
<evidence type="ECO:0000256" key="8">
    <source>
        <dbReference type="ARBA" id="ARBA00023624"/>
    </source>
</evidence>
<evidence type="ECO:0000313" key="13">
    <source>
        <dbReference type="Proteomes" id="UP001583186"/>
    </source>
</evidence>
<dbReference type="InterPro" id="IPR030468">
    <property type="entry name" value="Uba3_N"/>
</dbReference>
<evidence type="ECO:0000313" key="12">
    <source>
        <dbReference type="EMBL" id="KAL1903061.1"/>
    </source>
</evidence>
<evidence type="ECO:0000256" key="10">
    <source>
        <dbReference type="RuleBase" id="RU368009"/>
    </source>
</evidence>
<proteinExistence type="inferred from homology"/>
<dbReference type="CDD" id="cd01488">
    <property type="entry name" value="Uba3_RUB"/>
    <property type="match status" value="1"/>
</dbReference>
<dbReference type="SUPFAM" id="SSF69572">
    <property type="entry name" value="Activating enzymes of the ubiquitin-like proteins"/>
    <property type="match status" value="1"/>
</dbReference>
<accession>A0ABR3ZQX5</accession>
<comment type="function">
    <text evidence="10">Catalytic subunit of the dimeric E1 enzyme, which activates NEDD8.</text>
</comment>
<keyword evidence="5 10" id="KW-0547">Nucleotide-binding</keyword>
<comment type="caution">
    <text evidence="12">The sequence shown here is derived from an EMBL/GenBank/DDBJ whole genome shotgun (WGS) entry which is preliminary data.</text>
</comment>
<dbReference type="InterPro" id="IPR000594">
    <property type="entry name" value="ThiF_NAD_FAD-bd"/>
</dbReference>
<evidence type="ECO:0000256" key="7">
    <source>
        <dbReference type="ARBA" id="ARBA00022840"/>
    </source>
</evidence>
<keyword evidence="6 10" id="KW-0833">Ubl conjugation pathway</keyword>
<dbReference type="InterPro" id="IPR045886">
    <property type="entry name" value="ThiF/MoeB/HesA"/>
</dbReference>
<sequence length="435" mass="48053">MAAAAVETSSERWKYLDRIRASVGPFTPVESGYEAENVIPIIDRMKILVIGAGGLGCEILKNLALSGFKDIHVIDMDTIDISNLNRQFLFRKADVGKSKAEVAAQFVMRRVRGVTITPHNNRIQDFDEDFYMQFQIVVCGLDSIEARRWINATLVSMAESDETGDGVKPLIDGGTEGFKGQSRVILPGITSCIECQLDMHAPRAAVPLCTIASIPRQPEHCIEWAHVIAWDKEKPFPALDKDDPEHITWLYQKALIRANEFNIAGVTYALTQGVVKNIIPAIASTNAVIAASCCNEALKVATSVVPALGVDGNNYMMYSGNESIYTYTFTHEQKPDCPVCSADQKARPLPTDLNMTLGEFLDSFSDRPEAQLKKPSIRAEGKTLYMRSPPSLEEQTRPNLDKTLKELKLEYGYEVAITDPAFPSLSFSFVLAPKA</sequence>
<organism evidence="12 13">
    <name type="scientific">Sporothrix stenoceras</name>
    <dbReference type="NCBI Taxonomy" id="5173"/>
    <lineage>
        <taxon>Eukaryota</taxon>
        <taxon>Fungi</taxon>
        <taxon>Dikarya</taxon>
        <taxon>Ascomycota</taxon>
        <taxon>Pezizomycotina</taxon>
        <taxon>Sordariomycetes</taxon>
        <taxon>Sordariomycetidae</taxon>
        <taxon>Ophiostomatales</taxon>
        <taxon>Ophiostomataceae</taxon>
        <taxon>Sporothrix</taxon>
    </lineage>
</organism>
<dbReference type="InterPro" id="IPR014929">
    <property type="entry name" value="E2-binding"/>
</dbReference>
<evidence type="ECO:0000259" key="11">
    <source>
        <dbReference type="SMART" id="SM01181"/>
    </source>
</evidence>
<keyword evidence="7 10" id="KW-0067">ATP-binding</keyword>
<dbReference type="InterPro" id="IPR023318">
    <property type="entry name" value="Ub_act_enz_dom_a_sf"/>
</dbReference>
<evidence type="ECO:0000256" key="9">
    <source>
        <dbReference type="ARBA" id="ARBA00024626"/>
    </source>
</evidence>
<dbReference type="Proteomes" id="UP001583186">
    <property type="component" value="Unassembled WGS sequence"/>
</dbReference>
<comment type="similarity">
    <text evidence="2 10">Belongs to the ubiquitin-activating E1 family. UBA3 subfamily.</text>
</comment>
<dbReference type="Gene3D" id="3.40.50.720">
    <property type="entry name" value="NAD(P)-binding Rossmann-like Domain"/>
    <property type="match status" value="1"/>
</dbReference>
<evidence type="ECO:0000256" key="1">
    <source>
        <dbReference type="ARBA" id="ARBA00005032"/>
    </source>
</evidence>
<reference evidence="12 13" key="1">
    <citation type="journal article" date="2024" name="IMA Fungus">
        <title>IMA Genome - F19 : A genome assembly and annotation guide to empower mycologists, including annotated draft genome sequences of Ceratocystis pirilliformis, Diaporthe australafricana, Fusarium ophioides, Paecilomyces lecythidis, and Sporothrix stenoceras.</title>
        <authorList>
            <person name="Aylward J."/>
            <person name="Wilson A.M."/>
            <person name="Visagie C.M."/>
            <person name="Spraker J."/>
            <person name="Barnes I."/>
            <person name="Buitendag C."/>
            <person name="Ceriani C."/>
            <person name="Del Mar Angel L."/>
            <person name="du Plessis D."/>
            <person name="Fuchs T."/>
            <person name="Gasser K."/>
            <person name="Kramer D."/>
            <person name="Li W."/>
            <person name="Munsamy K."/>
            <person name="Piso A."/>
            <person name="Price J.L."/>
            <person name="Sonnekus B."/>
            <person name="Thomas C."/>
            <person name="van der Nest A."/>
            <person name="van Dijk A."/>
            <person name="van Heerden A."/>
            <person name="van Vuuren N."/>
            <person name="Yilmaz N."/>
            <person name="Duong T.A."/>
            <person name="van der Merwe N.A."/>
            <person name="Wingfield M.J."/>
            <person name="Wingfield B.D."/>
        </authorList>
    </citation>
    <scope>NUCLEOTIDE SEQUENCE [LARGE SCALE GENOMIC DNA]</scope>
    <source>
        <strain evidence="12 13">CMW 5346</strain>
    </source>
</reference>
<name>A0ABR3ZQX5_9PEZI</name>
<evidence type="ECO:0000256" key="6">
    <source>
        <dbReference type="ARBA" id="ARBA00022786"/>
    </source>
</evidence>
<dbReference type="Pfam" id="PF00899">
    <property type="entry name" value="ThiF"/>
    <property type="match status" value="1"/>
</dbReference>
<keyword evidence="4 10" id="KW-0436">Ligase</keyword>
<dbReference type="PANTHER" id="PTHR10953:SF6">
    <property type="entry name" value="NEDD8-ACTIVATING ENZYME E1 CATALYTIC SUBUNIT"/>
    <property type="match status" value="1"/>
</dbReference>
<dbReference type="GO" id="GO:0004839">
    <property type="term" value="F:ubiquitin activating enzyme activity"/>
    <property type="evidence" value="ECO:0007669"/>
    <property type="project" value="UniProtKB-EC"/>
</dbReference>
<feature type="domain" description="E2 binding" evidence="11">
    <location>
        <begin position="349"/>
        <end position="434"/>
    </location>
</feature>
<evidence type="ECO:0000256" key="5">
    <source>
        <dbReference type="ARBA" id="ARBA00022741"/>
    </source>
</evidence>
<comment type="catalytic activity">
    <reaction evidence="9 10">
        <text>ATP + [NEDD8 protein] + [E1 NEDD8-activating enzyme]-L-cysteine = AMP + diphosphate + [E1 NEDD8-activating enzyme]-S-[NEDD8 protein]-yl-L-cysteine.</text>
        <dbReference type="EC" id="6.2.1.64"/>
    </reaction>
</comment>
<evidence type="ECO:0000256" key="4">
    <source>
        <dbReference type="ARBA" id="ARBA00022598"/>
    </source>
</evidence>
<comment type="pathway">
    <text evidence="1 10">Protein modification; protein neddylation.</text>
</comment>
<gene>
    <name evidence="12" type="primary">uba3</name>
    <name evidence="12" type="ORF">Sste5346_000345</name>
</gene>
<dbReference type="PANTHER" id="PTHR10953">
    <property type="entry name" value="UBIQUITIN-ACTIVATING ENZYME E1"/>
    <property type="match status" value="1"/>
</dbReference>
<dbReference type="Gene3D" id="1.10.10.520">
    <property type="entry name" value="Ubiquitin activating enzymes (Uba3). Chain: B, domain 2"/>
    <property type="match status" value="1"/>
</dbReference>
<dbReference type="Pfam" id="PF08825">
    <property type="entry name" value="E2_bind"/>
    <property type="match status" value="1"/>
</dbReference>